<name>A0A0A9BLG2_ARUDO</name>
<dbReference type="EMBL" id="GBRH01233076">
    <property type="protein sequence ID" value="JAD64819.1"/>
    <property type="molecule type" value="Transcribed_RNA"/>
</dbReference>
<accession>A0A0A9BLG2</accession>
<reference evidence="1" key="2">
    <citation type="journal article" date="2015" name="Data Brief">
        <title>Shoot transcriptome of the giant reed, Arundo donax.</title>
        <authorList>
            <person name="Barrero R.A."/>
            <person name="Guerrero F.D."/>
            <person name="Moolhuijzen P."/>
            <person name="Goolsby J.A."/>
            <person name="Tidwell J."/>
            <person name="Bellgard S.E."/>
            <person name="Bellgard M.I."/>
        </authorList>
    </citation>
    <scope>NUCLEOTIDE SEQUENCE</scope>
    <source>
        <tissue evidence="1">Shoot tissue taken approximately 20 cm above the soil surface</tissue>
    </source>
</reference>
<dbReference type="AlphaFoldDB" id="A0A0A9BLG2"/>
<proteinExistence type="predicted"/>
<reference evidence="1" key="1">
    <citation type="submission" date="2014-09" db="EMBL/GenBank/DDBJ databases">
        <authorList>
            <person name="Magalhaes I.L.F."/>
            <person name="Oliveira U."/>
            <person name="Santos F.R."/>
            <person name="Vidigal T.H.D.A."/>
            <person name="Brescovit A.D."/>
            <person name="Santos A.J."/>
        </authorList>
    </citation>
    <scope>NUCLEOTIDE SEQUENCE</scope>
    <source>
        <tissue evidence="1">Shoot tissue taken approximately 20 cm above the soil surface</tissue>
    </source>
</reference>
<sequence length="38" mass="4303">MSVRHVTNTFPVTLLTKHTIAIQTFISWQESTILAVMS</sequence>
<evidence type="ECO:0000313" key="1">
    <source>
        <dbReference type="EMBL" id="JAD64819.1"/>
    </source>
</evidence>
<protein>
    <submittedName>
        <fullName evidence="1">Uncharacterized protein</fullName>
    </submittedName>
</protein>
<organism evidence="1">
    <name type="scientific">Arundo donax</name>
    <name type="common">Giant reed</name>
    <name type="synonym">Donax arundinaceus</name>
    <dbReference type="NCBI Taxonomy" id="35708"/>
    <lineage>
        <taxon>Eukaryota</taxon>
        <taxon>Viridiplantae</taxon>
        <taxon>Streptophyta</taxon>
        <taxon>Embryophyta</taxon>
        <taxon>Tracheophyta</taxon>
        <taxon>Spermatophyta</taxon>
        <taxon>Magnoliopsida</taxon>
        <taxon>Liliopsida</taxon>
        <taxon>Poales</taxon>
        <taxon>Poaceae</taxon>
        <taxon>PACMAD clade</taxon>
        <taxon>Arundinoideae</taxon>
        <taxon>Arundineae</taxon>
        <taxon>Arundo</taxon>
    </lineage>
</organism>